<evidence type="ECO:0000313" key="1">
    <source>
        <dbReference type="EMBL" id="GGH76331.1"/>
    </source>
</evidence>
<evidence type="ECO:0000313" key="2">
    <source>
        <dbReference type="Proteomes" id="UP000627292"/>
    </source>
</evidence>
<reference evidence="1" key="1">
    <citation type="journal article" date="2014" name="Int. J. Syst. Evol. Microbiol.">
        <title>Complete genome sequence of Corynebacterium casei LMG S-19264T (=DSM 44701T), isolated from a smear-ripened cheese.</title>
        <authorList>
            <consortium name="US DOE Joint Genome Institute (JGI-PGF)"/>
            <person name="Walter F."/>
            <person name="Albersmeier A."/>
            <person name="Kalinowski J."/>
            <person name="Ruckert C."/>
        </authorList>
    </citation>
    <scope>NUCLEOTIDE SEQUENCE</scope>
    <source>
        <strain evidence="1">CGMCC 1.15290</strain>
    </source>
</reference>
<gene>
    <name evidence="1" type="ORF">GCM10011379_41010</name>
</gene>
<name>A0A917MXN7_9BACT</name>
<dbReference type="AlphaFoldDB" id="A0A917MXN7"/>
<dbReference type="PANTHER" id="PTHR38471">
    <property type="entry name" value="FOUR HELIX BUNDLE PROTEIN"/>
    <property type="match status" value="1"/>
</dbReference>
<dbReference type="EMBL" id="BMIB01000004">
    <property type="protein sequence ID" value="GGH76331.1"/>
    <property type="molecule type" value="Genomic_DNA"/>
</dbReference>
<dbReference type="Gene3D" id="1.20.1440.60">
    <property type="entry name" value="23S rRNA-intervening sequence"/>
    <property type="match status" value="1"/>
</dbReference>
<keyword evidence="2" id="KW-1185">Reference proteome</keyword>
<accession>A0A917MXN7</accession>
<dbReference type="InterPro" id="IPR036583">
    <property type="entry name" value="23S_rRNA_IVS_sf"/>
</dbReference>
<sequence length="128" mass="14542">MEDDVLNFVVEEGSKPYNIRHRCFYFAKKVVLFVKGCTYEKVYSSLFDQLIRSGTSIGANVVEGRSGSSKKDWKNFYTIALKSANETKYWLCLIRDTMDVPKPAISELITEADELSNIIASIIIQSNE</sequence>
<dbReference type="PANTHER" id="PTHR38471:SF2">
    <property type="entry name" value="FOUR HELIX BUNDLE PROTEIN"/>
    <property type="match status" value="1"/>
</dbReference>
<evidence type="ECO:0008006" key="3">
    <source>
        <dbReference type="Google" id="ProtNLM"/>
    </source>
</evidence>
<proteinExistence type="predicted"/>
<dbReference type="InterPro" id="IPR012657">
    <property type="entry name" value="23S_rRNA-intervening_sequence"/>
</dbReference>
<reference evidence="1" key="2">
    <citation type="submission" date="2020-09" db="EMBL/GenBank/DDBJ databases">
        <authorList>
            <person name="Sun Q."/>
            <person name="Zhou Y."/>
        </authorList>
    </citation>
    <scope>NUCLEOTIDE SEQUENCE</scope>
    <source>
        <strain evidence="1">CGMCC 1.15290</strain>
    </source>
</reference>
<protein>
    <recommendedName>
        <fullName evidence="3">Four helix bundle protein</fullName>
    </recommendedName>
</protein>
<dbReference type="Proteomes" id="UP000627292">
    <property type="component" value="Unassembled WGS sequence"/>
</dbReference>
<dbReference type="Pfam" id="PF05635">
    <property type="entry name" value="23S_rRNA_IVP"/>
    <property type="match status" value="1"/>
</dbReference>
<dbReference type="NCBIfam" id="TIGR02436">
    <property type="entry name" value="four helix bundle protein"/>
    <property type="match status" value="1"/>
</dbReference>
<dbReference type="RefSeq" id="WP_188955846.1">
    <property type="nucleotide sequence ID" value="NZ_BMIB01000004.1"/>
</dbReference>
<comment type="caution">
    <text evidence="1">The sequence shown here is derived from an EMBL/GenBank/DDBJ whole genome shotgun (WGS) entry which is preliminary data.</text>
</comment>
<organism evidence="1 2">
    <name type="scientific">Filimonas zeae</name>
    <dbReference type="NCBI Taxonomy" id="1737353"/>
    <lineage>
        <taxon>Bacteria</taxon>
        <taxon>Pseudomonadati</taxon>
        <taxon>Bacteroidota</taxon>
        <taxon>Chitinophagia</taxon>
        <taxon>Chitinophagales</taxon>
        <taxon>Chitinophagaceae</taxon>
        <taxon>Filimonas</taxon>
    </lineage>
</organism>
<dbReference type="SUPFAM" id="SSF158446">
    <property type="entry name" value="IVS-encoded protein-like"/>
    <property type="match status" value="1"/>
</dbReference>